<gene>
    <name evidence="1" type="ORF">PYV00_07485</name>
</gene>
<dbReference type="Proteomes" id="UP001216253">
    <property type="component" value="Unassembled WGS sequence"/>
</dbReference>
<protein>
    <submittedName>
        <fullName evidence="1">NRDE family protein</fullName>
    </submittedName>
</protein>
<dbReference type="PANTHER" id="PTHR17985">
    <property type="entry name" value="SER/THR-RICH PROTEIN T10 IN DGCR REGION"/>
    <property type="match status" value="1"/>
</dbReference>
<dbReference type="RefSeq" id="WP_275227657.1">
    <property type="nucleotide sequence ID" value="NZ_JARESE010000019.1"/>
</dbReference>
<sequence>MCVAAIAWAAHPRWRLVAIGNRDEYHQRPAAALARWDDASGIIAGRDLKSGGTWLGVSARGRFALVTNRRGFGDPDPSRASRGALVTDALSGSGAYADPGAVDLMAFNPFNLILADKGGARFFSNRPEALRTALARGIYGLSNGALDEPWPKTLQLKAAVLDWLAREDSAFDPLFAALADETLPGIGLHSTQPSEIRREAPDTAPFIRDPVYGTRCSTVVAIDAQGRGSIVERRFDAHGEANGETRIAFAWPE</sequence>
<accession>A0ABT5WNF1</accession>
<reference evidence="1 2" key="1">
    <citation type="submission" date="2023-03" db="EMBL/GenBank/DDBJ databases">
        <title>NovoSphingobium album sp. nov. isolated from polycyclic aromatic hydrocarbons- and heavy-metal polluted soil.</title>
        <authorList>
            <person name="Liu Z."/>
            <person name="Wang K."/>
        </authorList>
    </citation>
    <scope>NUCLEOTIDE SEQUENCE [LARGE SCALE GENOMIC DNA]</scope>
    <source>
        <strain evidence="1 2">H3SJ31-1</strain>
    </source>
</reference>
<proteinExistence type="predicted"/>
<dbReference type="Pfam" id="PF05742">
    <property type="entry name" value="TANGO2"/>
    <property type="match status" value="1"/>
</dbReference>
<organism evidence="1 2">
    <name type="scientific">Novosphingobium album</name>
    <name type="common">ex Liu et al. 2023</name>
    <dbReference type="NCBI Taxonomy" id="3031130"/>
    <lineage>
        <taxon>Bacteria</taxon>
        <taxon>Pseudomonadati</taxon>
        <taxon>Pseudomonadota</taxon>
        <taxon>Alphaproteobacteria</taxon>
        <taxon>Sphingomonadales</taxon>
        <taxon>Sphingomonadaceae</taxon>
        <taxon>Novosphingobium</taxon>
    </lineage>
</organism>
<evidence type="ECO:0000313" key="1">
    <source>
        <dbReference type="EMBL" id="MDE8651560.1"/>
    </source>
</evidence>
<name>A0ABT5WNF1_9SPHN</name>
<keyword evidence="2" id="KW-1185">Reference proteome</keyword>
<evidence type="ECO:0000313" key="2">
    <source>
        <dbReference type="Proteomes" id="UP001216253"/>
    </source>
</evidence>
<dbReference type="InterPro" id="IPR008551">
    <property type="entry name" value="TANGO2"/>
</dbReference>
<dbReference type="PANTHER" id="PTHR17985:SF8">
    <property type="entry name" value="TRANSPORT AND GOLGI ORGANIZATION PROTEIN 2 HOMOLOG"/>
    <property type="match status" value="1"/>
</dbReference>
<dbReference type="EMBL" id="JARESE010000019">
    <property type="protein sequence ID" value="MDE8651560.1"/>
    <property type="molecule type" value="Genomic_DNA"/>
</dbReference>
<comment type="caution">
    <text evidence="1">The sequence shown here is derived from an EMBL/GenBank/DDBJ whole genome shotgun (WGS) entry which is preliminary data.</text>
</comment>